<dbReference type="PANTHER" id="PTHR23030:SF30">
    <property type="entry name" value="TYROSINE-PROTEIN PHOSPHATASE NON-RECEPTOR TYPE 23"/>
    <property type="match status" value="1"/>
</dbReference>
<accession>A0A820F7U7</accession>
<feature type="region of interest" description="Disordered" evidence="1">
    <location>
        <begin position="254"/>
        <end position="362"/>
    </location>
</feature>
<dbReference type="GO" id="GO:0045022">
    <property type="term" value="P:early endosome to late endosome transport"/>
    <property type="evidence" value="ECO:0007669"/>
    <property type="project" value="TreeGrafter"/>
</dbReference>
<dbReference type="GO" id="GO:0043328">
    <property type="term" value="P:protein transport to vacuole involved in ubiquitin-dependent protein catabolic process via the multivesicular body sorting pathway"/>
    <property type="evidence" value="ECO:0007669"/>
    <property type="project" value="TreeGrafter"/>
</dbReference>
<evidence type="ECO:0000313" key="4">
    <source>
        <dbReference type="Proteomes" id="UP000663868"/>
    </source>
</evidence>
<sequence>MKKQRETLLNDLRKKLDSDDITKLVLMRRQENHKTLFITQIKKHEELINTIKQNCIAQENILQSFTEANADIAELRTKITNTYEIRQRLIQEYINSFKSYNVTLSKANEGSEFYKKQSIKLNLLNENLITLQSRQQQSKPLVNCQIPAQYSTSDSDKDLQTIPDRPRLKDYLAAMKPDTWGSTANRSAPRIEDNIYMPPPPQPTAVSHMNNNNNYYTNTMPSSVNLYSNMNGQPYTSLPNFNSYQMQQPIRSEQPQMHYAPPPPPQPSAPTIQPPSSFTYQQPMYNQSYSYDPNMNNQSQMSYNPSNTQSFPQQQFYPSQSQQPVYQPPLQHQLSQPTYHSGLQHPSMYQSQNFSNSNQQSVPHLPTKFDPYRPQPVGAYDIPNVQQNTVPSHFINPQDIYRPGGLLGINQTQIPSLNNNNYDQNQFTRYIPSSSSTVSSSFANLPMN</sequence>
<dbReference type="GO" id="GO:0005768">
    <property type="term" value="C:endosome"/>
    <property type="evidence" value="ECO:0007669"/>
    <property type="project" value="TreeGrafter"/>
</dbReference>
<dbReference type="AlphaFoldDB" id="A0A820F7U7"/>
<protein>
    <recommendedName>
        <fullName evidence="2">ALIX V-shaped domain-containing protein</fullName>
    </recommendedName>
</protein>
<reference evidence="3" key="1">
    <citation type="submission" date="2021-02" db="EMBL/GenBank/DDBJ databases">
        <authorList>
            <person name="Nowell W R."/>
        </authorList>
    </citation>
    <scope>NUCLEOTIDE SEQUENCE</scope>
</reference>
<dbReference type="GO" id="GO:0032456">
    <property type="term" value="P:endocytic recycling"/>
    <property type="evidence" value="ECO:0007669"/>
    <property type="project" value="TreeGrafter"/>
</dbReference>
<evidence type="ECO:0000256" key="1">
    <source>
        <dbReference type="SAM" id="MobiDB-lite"/>
    </source>
</evidence>
<proteinExistence type="predicted"/>
<evidence type="ECO:0000259" key="2">
    <source>
        <dbReference type="Pfam" id="PF13949"/>
    </source>
</evidence>
<feature type="compositionally biased region" description="Polar residues" evidence="1">
    <location>
        <begin position="332"/>
        <end position="341"/>
    </location>
</feature>
<feature type="compositionally biased region" description="Polar residues" evidence="1">
    <location>
        <begin position="276"/>
        <end position="308"/>
    </location>
</feature>
<comment type="caution">
    <text evidence="3">The sequence shown here is derived from an EMBL/GenBank/DDBJ whole genome shotgun (WGS) entry which is preliminary data.</text>
</comment>
<feature type="domain" description="ALIX V-shaped" evidence="2">
    <location>
        <begin position="1"/>
        <end position="130"/>
    </location>
</feature>
<dbReference type="InterPro" id="IPR025304">
    <property type="entry name" value="ALIX_V_dom"/>
</dbReference>
<name>A0A820F7U7_9BILA</name>
<dbReference type="Pfam" id="PF13949">
    <property type="entry name" value="ALIX_LYPXL_bnd"/>
    <property type="match status" value="1"/>
</dbReference>
<dbReference type="Gene3D" id="1.20.120.560">
    <property type="entry name" value="alix/aip1 in complex with the ypdl late domain"/>
    <property type="match status" value="1"/>
</dbReference>
<organism evidence="3 4">
    <name type="scientific">Adineta steineri</name>
    <dbReference type="NCBI Taxonomy" id="433720"/>
    <lineage>
        <taxon>Eukaryota</taxon>
        <taxon>Metazoa</taxon>
        <taxon>Spiralia</taxon>
        <taxon>Gnathifera</taxon>
        <taxon>Rotifera</taxon>
        <taxon>Eurotatoria</taxon>
        <taxon>Bdelloidea</taxon>
        <taxon>Adinetida</taxon>
        <taxon>Adinetidae</taxon>
        <taxon>Adineta</taxon>
    </lineage>
</organism>
<dbReference type="EMBL" id="CAJOBB010011195">
    <property type="protein sequence ID" value="CAF4257229.1"/>
    <property type="molecule type" value="Genomic_DNA"/>
</dbReference>
<feature type="compositionally biased region" description="Low complexity" evidence="1">
    <location>
        <begin position="309"/>
        <end position="331"/>
    </location>
</feature>
<dbReference type="Proteomes" id="UP000663868">
    <property type="component" value="Unassembled WGS sequence"/>
</dbReference>
<dbReference type="PANTHER" id="PTHR23030">
    <property type="entry name" value="PCD6 INTERACTING PROTEIN-RELATED"/>
    <property type="match status" value="1"/>
</dbReference>
<feature type="compositionally biased region" description="Low complexity" evidence="1">
    <location>
        <begin position="350"/>
        <end position="361"/>
    </location>
</feature>
<evidence type="ECO:0000313" key="3">
    <source>
        <dbReference type="EMBL" id="CAF4257229.1"/>
    </source>
</evidence>
<gene>
    <name evidence="3" type="ORF">KXQ929_LOCUS43141</name>
</gene>